<evidence type="ECO:0000313" key="4">
    <source>
        <dbReference type="EMBL" id="KXN70832.1"/>
    </source>
</evidence>
<dbReference type="Gene3D" id="2.60.40.2230">
    <property type="entry name" value="Uncharacterised protein YcnI-like PF07987, DUF1775"/>
    <property type="match status" value="1"/>
</dbReference>
<dbReference type="Pfam" id="PF07987">
    <property type="entry name" value="DUF1775"/>
    <property type="match status" value="1"/>
</dbReference>
<evidence type="ECO:0000313" key="5">
    <source>
        <dbReference type="Proteomes" id="UP000070444"/>
    </source>
</evidence>
<evidence type="ECO:0000259" key="3">
    <source>
        <dbReference type="Pfam" id="PF07987"/>
    </source>
</evidence>
<gene>
    <name evidence="4" type="ORF">CONCODRAFT_6537</name>
</gene>
<feature type="domain" description="YncI copper-binding" evidence="3">
    <location>
        <begin position="20"/>
        <end position="166"/>
    </location>
</feature>
<dbReference type="OMA" id="YDEFVFR"/>
<feature type="compositionally biased region" description="Low complexity" evidence="1">
    <location>
        <begin position="167"/>
        <end position="178"/>
    </location>
</feature>
<keyword evidence="5" id="KW-1185">Reference proteome</keyword>
<feature type="region of interest" description="Disordered" evidence="1">
    <location>
        <begin position="151"/>
        <end position="178"/>
    </location>
</feature>
<name>A0A137P754_CONC2</name>
<proteinExistence type="predicted"/>
<accession>A0A137P754</accession>
<organism evidence="4 5">
    <name type="scientific">Conidiobolus coronatus (strain ATCC 28846 / CBS 209.66 / NRRL 28638)</name>
    <name type="common">Delacroixia coronata</name>
    <dbReference type="NCBI Taxonomy" id="796925"/>
    <lineage>
        <taxon>Eukaryota</taxon>
        <taxon>Fungi</taxon>
        <taxon>Fungi incertae sedis</taxon>
        <taxon>Zoopagomycota</taxon>
        <taxon>Entomophthoromycotina</taxon>
        <taxon>Entomophthoromycetes</taxon>
        <taxon>Entomophthorales</taxon>
        <taxon>Ancylistaceae</taxon>
        <taxon>Conidiobolus</taxon>
    </lineage>
</organism>
<evidence type="ECO:0000256" key="2">
    <source>
        <dbReference type="SAM" id="SignalP"/>
    </source>
</evidence>
<feature type="signal peptide" evidence="2">
    <location>
        <begin position="1"/>
        <end position="19"/>
    </location>
</feature>
<dbReference type="STRING" id="796925.A0A137P754"/>
<reference evidence="4 5" key="1">
    <citation type="journal article" date="2015" name="Genome Biol. Evol.">
        <title>Phylogenomic analyses indicate that early fungi evolved digesting cell walls of algal ancestors of land plants.</title>
        <authorList>
            <person name="Chang Y."/>
            <person name="Wang S."/>
            <person name="Sekimoto S."/>
            <person name="Aerts A.L."/>
            <person name="Choi C."/>
            <person name="Clum A."/>
            <person name="LaButti K.M."/>
            <person name="Lindquist E.A."/>
            <person name="Yee Ngan C."/>
            <person name="Ohm R.A."/>
            <person name="Salamov A.A."/>
            <person name="Grigoriev I.V."/>
            <person name="Spatafora J.W."/>
            <person name="Berbee M.L."/>
        </authorList>
    </citation>
    <scope>NUCLEOTIDE SEQUENCE [LARGE SCALE GENOMIC DNA]</scope>
    <source>
        <strain evidence="4 5">NRRL 28638</strain>
    </source>
</reference>
<evidence type="ECO:0000256" key="1">
    <source>
        <dbReference type="SAM" id="MobiDB-lite"/>
    </source>
</evidence>
<dbReference type="AlphaFoldDB" id="A0A137P754"/>
<protein>
    <submittedName>
        <fullName evidence="4">DUF1775-domain-containing protein</fullName>
    </submittedName>
</protein>
<dbReference type="InterPro" id="IPR038507">
    <property type="entry name" value="YcnI-like_sf"/>
</dbReference>
<dbReference type="InterPro" id="IPR012533">
    <property type="entry name" value="YcnI-copper_dom"/>
</dbReference>
<sequence length="203" mass="21170">MNLISKLALFASLLSVSEAHVTANPSVAAPGSYFVAAFRVPHGCNGSPTINVTITIPNTISSVTPQVVPGWNISLGYVPALTPIPKEDGSFANTTIGSVSYTGNTLPANMYTDFGLSFKLPLTADNNNTLYFPTYQTCVNGSNLWIGTPNSNGTAQTANPAPKIQLTNSTSSSSDTKGSNGFVITPSSTPIFALALFSLFTLV</sequence>
<dbReference type="OrthoDB" id="4234at2759"/>
<dbReference type="CDD" id="cd08545">
    <property type="entry name" value="YcnI_like"/>
    <property type="match status" value="1"/>
</dbReference>
<dbReference type="Proteomes" id="UP000070444">
    <property type="component" value="Unassembled WGS sequence"/>
</dbReference>
<feature type="chain" id="PRO_5007294587" evidence="2">
    <location>
        <begin position="20"/>
        <end position="203"/>
    </location>
</feature>
<dbReference type="EMBL" id="KQ964491">
    <property type="protein sequence ID" value="KXN70832.1"/>
    <property type="molecule type" value="Genomic_DNA"/>
</dbReference>
<keyword evidence="2" id="KW-0732">Signal</keyword>